<evidence type="ECO:0000313" key="5">
    <source>
        <dbReference type="Proteomes" id="UP000324091"/>
    </source>
</evidence>
<keyword evidence="1" id="KW-0863">Zinc-finger</keyword>
<name>A0A5C6NC27_9TELE</name>
<feature type="compositionally biased region" description="Basic residues" evidence="2">
    <location>
        <begin position="233"/>
        <end position="247"/>
    </location>
</feature>
<keyword evidence="1" id="KW-0862">Zinc</keyword>
<reference evidence="4 5" key="1">
    <citation type="submission" date="2019-04" db="EMBL/GenBank/DDBJ databases">
        <title>Chromosome genome assembly for Takifugu flavidus.</title>
        <authorList>
            <person name="Xiao S."/>
        </authorList>
    </citation>
    <scope>NUCLEOTIDE SEQUENCE [LARGE SCALE GENOMIC DNA]</scope>
    <source>
        <strain evidence="4">HTHZ2018</strain>
        <tissue evidence="4">Muscle</tissue>
    </source>
</reference>
<feature type="compositionally biased region" description="Basic and acidic residues" evidence="2">
    <location>
        <begin position="152"/>
        <end position="172"/>
    </location>
</feature>
<dbReference type="GO" id="GO:0008270">
    <property type="term" value="F:zinc ion binding"/>
    <property type="evidence" value="ECO:0007669"/>
    <property type="project" value="UniProtKB-KW"/>
</dbReference>
<dbReference type="GO" id="GO:0003676">
    <property type="term" value="F:nucleic acid binding"/>
    <property type="evidence" value="ECO:0007669"/>
    <property type="project" value="InterPro"/>
</dbReference>
<protein>
    <recommendedName>
        <fullName evidence="3">CCHC-type domain-containing protein</fullName>
    </recommendedName>
</protein>
<feature type="domain" description="CCHC-type" evidence="3">
    <location>
        <begin position="217"/>
        <end position="232"/>
    </location>
</feature>
<dbReference type="InterPro" id="IPR036875">
    <property type="entry name" value="Znf_CCHC_sf"/>
</dbReference>
<sequence>MAKALRDFFRDYVPTSSEMARIMMKICSPTQFAAVKGVFNGHWQPATINWETATVGDDPRDVAYRDFLTRVVTKAKDEGPREYFHRLMTVYDNHSGMTKPDPYPGPENPPYETLLKQQFFQGLQHPLGQLVKDSCIGWSDADTRLSMVVKHADHQYKRQKEKKTATDDEDKHVKRSLQQRQLALLKYDGKQQTKGRPPHQGPQRGNQTTSDTKDDECFHCGQMGHWARDCPKKRGRGRSRGFPRGRGRGQPTTPDDTPWSCHLIILWGCHSARVGKICAACNKPCQSGPTEPKDGGP</sequence>
<evidence type="ECO:0000256" key="1">
    <source>
        <dbReference type="PROSITE-ProRule" id="PRU00047"/>
    </source>
</evidence>
<dbReference type="AlphaFoldDB" id="A0A5C6NC27"/>
<keyword evidence="5" id="KW-1185">Reference proteome</keyword>
<dbReference type="EMBL" id="RHFK02000016">
    <property type="protein sequence ID" value="TWW64319.1"/>
    <property type="molecule type" value="Genomic_DNA"/>
</dbReference>
<feature type="region of interest" description="Disordered" evidence="2">
    <location>
        <begin position="188"/>
        <end position="213"/>
    </location>
</feature>
<dbReference type="Gene3D" id="4.10.60.10">
    <property type="entry name" value="Zinc finger, CCHC-type"/>
    <property type="match status" value="1"/>
</dbReference>
<dbReference type="Proteomes" id="UP000324091">
    <property type="component" value="Chromosome 3"/>
</dbReference>
<gene>
    <name evidence="4" type="ORF">D4764_03G0013270</name>
</gene>
<evidence type="ECO:0000256" key="2">
    <source>
        <dbReference type="SAM" id="MobiDB-lite"/>
    </source>
</evidence>
<accession>A0A5C6NC27</accession>
<organism evidence="4 5">
    <name type="scientific">Takifugu flavidus</name>
    <name type="common">sansaifugu</name>
    <dbReference type="NCBI Taxonomy" id="433684"/>
    <lineage>
        <taxon>Eukaryota</taxon>
        <taxon>Metazoa</taxon>
        <taxon>Chordata</taxon>
        <taxon>Craniata</taxon>
        <taxon>Vertebrata</taxon>
        <taxon>Euteleostomi</taxon>
        <taxon>Actinopterygii</taxon>
        <taxon>Neopterygii</taxon>
        <taxon>Teleostei</taxon>
        <taxon>Neoteleostei</taxon>
        <taxon>Acanthomorphata</taxon>
        <taxon>Eupercaria</taxon>
        <taxon>Tetraodontiformes</taxon>
        <taxon>Tetradontoidea</taxon>
        <taxon>Tetraodontidae</taxon>
        <taxon>Takifugu</taxon>
    </lineage>
</organism>
<keyword evidence="1" id="KW-0479">Metal-binding</keyword>
<evidence type="ECO:0000259" key="3">
    <source>
        <dbReference type="PROSITE" id="PS50158"/>
    </source>
</evidence>
<dbReference type="InterPro" id="IPR001878">
    <property type="entry name" value="Znf_CCHC"/>
</dbReference>
<dbReference type="SMART" id="SM00343">
    <property type="entry name" value="ZnF_C2HC"/>
    <property type="match status" value="1"/>
</dbReference>
<feature type="region of interest" description="Disordered" evidence="2">
    <location>
        <begin position="152"/>
        <end position="175"/>
    </location>
</feature>
<proteinExistence type="predicted"/>
<feature type="region of interest" description="Disordered" evidence="2">
    <location>
        <begin position="229"/>
        <end position="257"/>
    </location>
</feature>
<comment type="caution">
    <text evidence="4">The sequence shown here is derived from an EMBL/GenBank/DDBJ whole genome shotgun (WGS) entry which is preliminary data.</text>
</comment>
<evidence type="ECO:0000313" key="4">
    <source>
        <dbReference type="EMBL" id="TWW64319.1"/>
    </source>
</evidence>
<dbReference type="Pfam" id="PF00098">
    <property type="entry name" value="zf-CCHC"/>
    <property type="match status" value="1"/>
</dbReference>
<dbReference type="PROSITE" id="PS50158">
    <property type="entry name" value="ZF_CCHC"/>
    <property type="match status" value="1"/>
</dbReference>
<dbReference type="SUPFAM" id="SSF57756">
    <property type="entry name" value="Retrovirus zinc finger-like domains"/>
    <property type="match status" value="1"/>
</dbReference>